<gene>
    <name evidence="2" type="ORF">FOZ63_023442</name>
</gene>
<dbReference type="EMBL" id="JABANO010000944">
    <property type="protein sequence ID" value="KAF4758820.1"/>
    <property type="molecule type" value="Genomic_DNA"/>
</dbReference>
<reference evidence="2 3" key="1">
    <citation type="submission" date="2020-04" db="EMBL/GenBank/DDBJ databases">
        <title>Perkinsus olseni comparative genomics.</title>
        <authorList>
            <person name="Bogema D.R."/>
        </authorList>
    </citation>
    <scope>NUCLEOTIDE SEQUENCE [LARGE SCALE GENOMIC DNA]</scope>
    <source>
        <strain evidence="2 3">ATCC PRA-207</strain>
    </source>
</reference>
<dbReference type="AlphaFoldDB" id="A0A7J6UNE0"/>
<proteinExistence type="predicted"/>
<evidence type="ECO:0000256" key="1">
    <source>
        <dbReference type="SAM" id="MobiDB-lite"/>
    </source>
</evidence>
<comment type="caution">
    <text evidence="2">The sequence shown here is derived from an EMBL/GenBank/DDBJ whole genome shotgun (WGS) entry which is preliminary data.</text>
</comment>
<evidence type="ECO:0000313" key="3">
    <source>
        <dbReference type="Proteomes" id="UP000553632"/>
    </source>
</evidence>
<keyword evidence="3" id="KW-1185">Reference proteome</keyword>
<organism evidence="2 3">
    <name type="scientific">Perkinsus olseni</name>
    <name type="common">Perkinsus atlanticus</name>
    <dbReference type="NCBI Taxonomy" id="32597"/>
    <lineage>
        <taxon>Eukaryota</taxon>
        <taxon>Sar</taxon>
        <taxon>Alveolata</taxon>
        <taxon>Perkinsozoa</taxon>
        <taxon>Perkinsea</taxon>
        <taxon>Perkinsida</taxon>
        <taxon>Perkinsidae</taxon>
        <taxon>Perkinsus</taxon>
    </lineage>
</organism>
<sequence length="51" mass="5750">RLQSSGHPVKNTKSRLARPMTGRALYQATVGWRREEGANRSISRNLELEAV</sequence>
<name>A0A7J6UNE0_PEROL</name>
<protein>
    <submittedName>
        <fullName evidence="2">Uncharacterized protein</fullName>
    </submittedName>
</protein>
<feature type="non-terminal residue" evidence="2">
    <location>
        <position position="51"/>
    </location>
</feature>
<feature type="region of interest" description="Disordered" evidence="1">
    <location>
        <begin position="1"/>
        <end position="21"/>
    </location>
</feature>
<dbReference type="Proteomes" id="UP000553632">
    <property type="component" value="Unassembled WGS sequence"/>
</dbReference>
<accession>A0A7J6UNE0</accession>
<evidence type="ECO:0000313" key="2">
    <source>
        <dbReference type="EMBL" id="KAF4758820.1"/>
    </source>
</evidence>